<evidence type="ECO:0000313" key="3">
    <source>
        <dbReference type="Proteomes" id="UP001231616"/>
    </source>
</evidence>
<dbReference type="InterPro" id="IPR055705">
    <property type="entry name" value="DUF7281"/>
</dbReference>
<dbReference type="RefSeq" id="WP_305894284.1">
    <property type="nucleotide sequence ID" value="NZ_JAUZVZ010000018.1"/>
</dbReference>
<evidence type="ECO:0000259" key="1">
    <source>
        <dbReference type="Pfam" id="PF23947"/>
    </source>
</evidence>
<feature type="domain" description="DUF7281" evidence="1">
    <location>
        <begin position="116"/>
        <end position="275"/>
    </location>
</feature>
<dbReference type="EMBL" id="JAUZVZ010000018">
    <property type="protein sequence ID" value="MDP4537021.1"/>
    <property type="molecule type" value="Genomic_DNA"/>
</dbReference>
<organism evidence="2 3">
    <name type="scientific">Alkalimonas collagenimarina</name>
    <dbReference type="NCBI Taxonomy" id="400390"/>
    <lineage>
        <taxon>Bacteria</taxon>
        <taxon>Pseudomonadati</taxon>
        <taxon>Pseudomonadota</taxon>
        <taxon>Gammaproteobacteria</taxon>
        <taxon>Alkalimonas</taxon>
    </lineage>
</organism>
<evidence type="ECO:0000313" key="2">
    <source>
        <dbReference type="EMBL" id="MDP4537021.1"/>
    </source>
</evidence>
<name>A0ABT9H122_9GAMM</name>
<reference evidence="2 3" key="1">
    <citation type="submission" date="2023-08" db="EMBL/GenBank/DDBJ databases">
        <authorList>
            <person name="Joshi A."/>
            <person name="Thite S."/>
        </authorList>
    </citation>
    <scope>NUCLEOTIDE SEQUENCE [LARGE SCALE GENOMIC DNA]</scope>
    <source>
        <strain evidence="2 3">AC40</strain>
    </source>
</reference>
<dbReference type="Pfam" id="PF23947">
    <property type="entry name" value="DUF7281"/>
    <property type="match status" value="1"/>
</dbReference>
<proteinExistence type="predicted"/>
<sequence>MHNALSLQALNWLQQLDQRLKRDGSALIKTSGKLAAQVIHWCIEQQLLPDHSATLPKVQFNQALLEQIAVTQRQLKQACFRESVSQHDRLQQAHYAEQELKTAGLSPRQSRVLLRLKHTARIANLPVQTVDIDWQQLALNDYDALLVVENLDCFYQLECFTLDLPYQQPLVIYRGDSHYGSGCKSLKTQWLQQQKPTIYFGDFDVKGVSIALHEGYDAMLLPEFAELQSHASAAMLPDQQLKFLASINEKCVSTAFQPYQQLLCQQLKGLRQQNMQGVQLKPVTVH</sequence>
<protein>
    <submittedName>
        <fullName evidence="2">DUF2220 family protein</fullName>
    </submittedName>
</protein>
<dbReference type="Proteomes" id="UP001231616">
    <property type="component" value="Unassembled WGS sequence"/>
</dbReference>
<keyword evidence="3" id="KW-1185">Reference proteome</keyword>
<gene>
    <name evidence="2" type="ORF">Q3O60_12535</name>
</gene>
<accession>A0ABT9H122</accession>
<comment type="caution">
    <text evidence="2">The sequence shown here is derived from an EMBL/GenBank/DDBJ whole genome shotgun (WGS) entry which is preliminary data.</text>
</comment>